<gene>
    <name evidence="2" type="ORF">D3Y59_13790</name>
</gene>
<feature type="chain" id="PRO_5017739216" evidence="1">
    <location>
        <begin position="30"/>
        <end position="499"/>
    </location>
</feature>
<evidence type="ECO:0000313" key="3">
    <source>
        <dbReference type="Proteomes" id="UP000262802"/>
    </source>
</evidence>
<dbReference type="InterPro" id="IPR025366">
    <property type="entry name" value="DUF4270"/>
</dbReference>
<protein>
    <submittedName>
        <fullName evidence="2">DUF4270 family protein</fullName>
    </submittedName>
</protein>
<accession>A0A3B7QXY1</accession>
<dbReference type="OrthoDB" id="1092930at2"/>
<dbReference type="AlphaFoldDB" id="A0A3B7QXY1"/>
<evidence type="ECO:0000256" key="1">
    <source>
        <dbReference type="SAM" id="SignalP"/>
    </source>
</evidence>
<keyword evidence="3" id="KW-1185">Reference proteome</keyword>
<evidence type="ECO:0000313" key="2">
    <source>
        <dbReference type="EMBL" id="AYA38018.1"/>
    </source>
</evidence>
<dbReference type="Pfam" id="PF14092">
    <property type="entry name" value="DUF4270"/>
    <property type="match status" value="1"/>
</dbReference>
<dbReference type="KEGG" id="hyh:D3Y59_13790"/>
<reference evidence="2 3" key="1">
    <citation type="submission" date="2018-09" db="EMBL/GenBank/DDBJ databases">
        <title>Hymenobacter medium sp. nov., isolated from R2A medium.</title>
        <authorList>
            <person name="Yingchao G."/>
        </authorList>
    </citation>
    <scope>NUCLEOTIDE SEQUENCE [LARGE SCALE GENOMIC DNA]</scope>
    <source>
        <strain evidence="3">sh-6</strain>
    </source>
</reference>
<feature type="signal peptide" evidence="1">
    <location>
        <begin position="1"/>
        <end position="29"/>
    </location>
</feature>
<dbReference type="EMBL" id="CP032317">
    <property type="protein sequence ID" value="AYA38018.1"/>
    <property type="molecule type" value="Genomic_DNA"/>
</dbReference>
<name>A0A3B7QXY1_9BACT</name>
<organism evidence="2 3">
    <name type="scientific">Hymenobacter oligotrophus</name>
    <dbReference type="NCBI Taxonomy" id="2319843"/>
    <lineage>
        <taxon>Bacteria</taxon>
        <taxon>Pseudomonadati</taxon>
        <taxon>Bacteroidota</taxon>
        <taxon>Cytophagia</taxon>
        <taxon>Cytophagales</taxon>
        <taxon>Hymenobacteraceae</taxon>
        <taxon>Hymenobacter</taxon>
    </lineage>
</organism>
<dbReference type="PROSITE" id="PS51257">
    <property type="entry name" value="PROKAR_LIPOPROTEIN"/>
    <property type="match status" value="1"/>
</dbReference>
<sequence>MNWPTRLLNMRTSTALLLASALFSLGSCEDPNELGLDLPGSASVDTKYEDFPVTASTIHQDSVPTLRRTRFLVGRLTDANTGATLEARAYSEVQPSLNATSDPLPSKFAAQNPRLDSIVLTGGFDRVYGSATQPVRLSLYDLDKPLDERTTYNAASRPALGQAIVENAPVSLNRIIRNKANTADSLQLPLRILISGPQPTAFATSLFDLMKATTTETLSQQELQRVWRGLAIIPGAGTERTVIGFDRSVISQILVYYRVNTTSGTPATEQKIYRFSYVNSSGAVFEPRFFTGIQYDLSGAGAPFSSLNNNRAAEVPASLLNNTSYTQDGTGLATKLLIPGLEQLRALQQRENIIVNRAELIVPLKSGTNLVYPAPTSLYLYEANARNQVLKTTTGASQSLRFVLGENANAQGQRLEAQLNRQSTATGPSNNYTTLLTTYVQTYVTNQLPTPYPAAFILSPTLRRELRSNETSLPLSLDRATIDASNIRLRVYYSKPGAQ</sequence>
<keyword evidence="1" id="KW-0732">Signal</keyword>
<proteinExistence type="predicted"/>
<dbReference type="Proteomes" id="UP000262802">
    <property type="component" value="Chromosome"/>
</dbReference>